<reference evidence="2 3" key="1">
    <citation type="submission" date="2023-09" db="EMBL/GenBank/DDBJ databases">
        <title>Thalassobella suaedae gen. nov., sp. nov., a marine bacterium of the family Flavobacteriaceae isolated from a halophyte Suaeda japonica.</title>
        <authorList>
            <person name="Lee S.Y."/>
            <person name="Hwang C.Y."/>
        </authorList>
    </citation>
    <scope>NUCLEOTIDE SEQUENCE [LARGE SCALE GENOMIC DNA]</scope>
    <source>
        <strain evidence="2 3">HL-DH14</strain>
    </source>
</reference>
<organism evidence="2 3">
    <name type="scientific">Thalassobellus suaedae</name>
    <dbReference type="NCBI Taxonomy" id="3074124"/>
    <lineage>
        <taxon>Bacteria</taxon>
        <taxon>Pseudomonadati</taxon>
        <taxon>Bacteroidota</taxon>
        <taxon>Flavobacteriia</taxon>
        <taxon>Flavobacteriales</taxon>
        <taxon>Flavobacteriaceae</taxon>
        <taxon>Thalassobellus</taxon>
    </lineage>
</organism>
<sequence length="65" mass="7678">MKDKNLTKLAETYKKHLPQEAFSCLQDDLEKLKKESEEAKREMQSYINNLNTDDIIYLKKNLSLS</sequence>
<protein>
    <submittedName>
        <fullName evidence="2">Uncharacterized protein</fullName>
    </submittedName>
</protein>
<dbReference type="RefSeq" id="WP_415866344.1">
    <property type="nucleotide sequence ID" value="NZ_CP134537.1"/>
</dbReference>
<proteinExistence type="predicted"/>
<dbReference type="Proteomes" id="UP001302806">
    <property type="component" value="Chromosome"/>
</dbReference>
<gene>
    <name evidence="2" type="ORF">RHP51_04680</name>
</gene>
<name>A0ABY9XW67_9FLAO</name>
<evidence type="ECO:0000313" key="3">
    <source>
        <dbReference type="Proteomes" id="UP001302806"/>
    </source>
</evidence>
<feature type="coiled-coil region" evidence="1">
    <location>
        <begin position="22"/>
        <end position="53"/>
    </location>
</feature>
<keyword evidence="1" id="KW-0175">Coiled coil</keyword>
<evidence type="ECO:0000313" key="2">
    <source>
        <dbReference type="EMBL" id="WNH09995.1"/>
    </source>
</evidence>
<dbReference type="EMBL" id="CP134537">
    <property type="protein sequence ID" value="WNH09995.1"/>
    <property type="molecule type" value="Genomic_DNA"/>
</dbReference>
<accession>A0ABY9XW67</accession>
<evidence type="ECO:0000256" key="1">
    <source>
        <dbReference type="SAM" id="Coils"/>
    </source>
</evidence>